<evidence type="ECO:0000313" key="1">
    <source>
        <dbReference type="EMBL" id="XAU15828.1"/>
    </source>
</evidence>
<organism evidence="1 2">
    <name type="scientific">Sulfurimonas diazotrophicus</name>
    <dbReference type="NCBI Taxonomy" id="3131939"/>
    <lineage>
        <taxon>Bacteria</taxon>
        <taxon>Pseudomonadati</taxon>
        <taxon>Campylobacterota</taxon>
        <taxon>Epsilonproteobacteria</taxon>
        <taxon>Campylobacterales</taxon>
        <taxon>Sulfurimonadaceae</taxon>
        <taxon>Sulfurimonas</taxon>
    </lineage>
</organism>
<protein>
    <recommendedName>
        <fullName evidence="3">Porin</fullName>
    </recommendedName>
</protein>
<sequence>MLLSAMSLEAANWLMLQGTQPDTVAPKGVVVPYRNKMPVVWGFIQANYKQDYGDVFIDPNGVNKTPFSLLNPNLADQEGFSLFRARLAARGMADNDNKVNYFFMTEFGNNAVNNLAGHDTATFFTDASVTLRHVPGLNARIGMFKTPGSEEGLRAVFVSPYIEFTTMTNQQVLERQVTNVGTAQTGKAAGGASTVHYTSTDVTRPIAAFRDMGIELFDTFALGQGWTLSYAYMYGNGTGISHNASDHQATHYGYLALEDDFGAGKGFYTEALKFFVWGQTGKRRLYSADANGTTTPVKHDRKRYGVGFSYYENGLRAEAEYMWAEGMIYTGAKDTDPDPYQEDWQLQFAVGTENKAEGGYLNLQYELFPKQFEVFGRYDFMNRLTNDTKGERDFQTITLGCSYRFRGPTRIDFNYMIRDAKAPGNSAAQNVLDNMGDRLAIQLTAAF</sequence>
<dbReference type="Gene3D" id="2.40.160.10">
    <property type="entry name" value="Porin"/>
    <property type="match status" value="1"/>
</dbReference>
<dbReference type="InterPro" id="IPR023614">
    <property type="entry name" value="Porin_dom_sf"/>
</dbReference>
<dbReference type="Proteomes" id="UP001447842">
    <property type="component" value="Chromosome"/>
</dbReference>
<evidence type="ECO:0000313" key="2">
    <source>
        <dbReference type="Proteomes" id="UP001447842"/>
    </source>
</evidence>
<gene>
    <name evidence="1" type="ORF">WCY31_03785</name>
</gene>
<name>A0ABZ3HBC5_9BACT</name>
<dbReference type="RefSeq" id="WP_345973198.1">
    <property type="nucleotide sequence ID" value="NZ_CP147920.1"/>
</dbReference>
<reference evidence="1 2" key="1">
    <citation type="submission" date="2024-03" db="EMBL/GenBank/DDBJ databases">
        <title>Sulfurimonas sp. HSL3-1.</title>
        <authorList>
            <person name="Wang S."/>
        </authorList>
    </citation>
    <scope>NUCLEOTIDE SEQUENCE [LARGE SCALE GENOMIC DNA]</scope>
    <source>
        <strain evidence="1 2">HSL3-1</strain>
    </source>
</reference>
<accession>A0ABZ3HBC5</accession>
<dbReference type="EMBL" id="CP147920">
    <property type="protein sequence ID" value="XAU15828.1"/>
    <property type="molecule type" value="Genomic_DNA"/>
</dbReference>
<proteinExistence type="predicted"/>
<dbReference type="SUPFAM" id="SSF56935">
    <property type="entry name" value="Porins"/>
    <property type="match status" value="1"/>
</dbReference>
<evidence type="ECO:0008006" key="3">
    <source>
        <dbReference type="Google" id="ProtNLM"/>
    </source>
</evidence>
<keyword evidence="2" id="KW-1185">Reference proteome</keyword>